<feature type="domain" description="HipA N-terminal subdomain 1" evidence="1">
    <location>
        <begin position="33"/>
        <end position="120"/>
    </location>
</feature>
<organism evidence="2">
    <name type="scientific">mine drainage metagenome</name>
    <dbReference type="NCBI Taxonomy" id="410659"/>
    <lineage>
        <taxon>unclassified sequences</taxon>
        <taxon>metagenomes</taxon>
        <taxon>ecological metagenomes</taxon>
    </lineage>
</organism>
<sequence>MKRLYVWVRTMDGSLSLAGEIATTDPVSGGRFESEFEYAAQWVRDPAAFPLDPVSLPLQPLGQRFRAEQLHPPLAVIDDALPDDWGRRLLAKALTMEGRSTSPPDMLLALRGEGTGALLFT</sequence>
<evidence type="ECO:0000259" key="1">
    <source>
        <dbReference type="Pfam" id="PF13657"/>
    </source>
</evidence>
<evidence type="ECO:0000313" key="2">
    <source>
        <dbReference type="EMBL" id="EQD53342.1"/>
    </source>
</evidence>
<reference evidence="2" key="1">
    <citation type="submission" date="2013-08" db="EMBL/GenBank/DDBJ databases">
        <authorList>
            <person name="Mendez C."/>
            <person name="Richter M."/>
            <person name="Ferrer M."/>
            <person name="Sanchez J."/>
        </authorList>
    </citation>
    <scope>NUCLEOTIDE SEQUENCE</scope>
</reference>
<dbReference type="GO" id="GO:0016740">
    <property type="term" value="F:transferase activity"/>
    <property type="evidence" value="ECO:0007669"/>
    <property type="project" value="UniProtKB-KW"/>
</dbReference>
<gene>
    <name evidence="2" type="ORF">B1A_12417</name>
</gene>
<dbReference type="EMBL" id="AUZX01009020">
    <property type="protein sequence ID" value="EQD53342.1"/>
    <property type="molecule type" value="Genomic_DNA"/>
</dbReference>
<dbReference type="InterPro" id="IPR017508">
    <property type="entry name" value="HipA_N1"/>
</dbReference>
<dbReference type="Pfam" id="PF13657">
    <property type="entry name" value="Couple_hipA"/>
    <property type="match status" value="1"/>
</dbReference>
<keyword evidence="2" id="KW-0808">Transferase</keyword>
<name>T1A8K6_9ZZZZ</name>
<dbReference type="AlphaFoldDB" id="T1A8K6"/>
<proteinExistence type="predicted"/>
<feature type="non-terminal residue" evidence="2">
    <location>
        <position position="121"/>
    </location>
</feature>
<accession>T1A8K6</accession>
<protein>
    <submittedName>
        <fullName evidence="2">Amidophosphoribosyl transferase</fullName>
    </submittedName>
</protein>
<comment type="caution">
    <text evidence="2">The sequence shown here is derived from an EMBL/GenBank/DDBJ whole genome shotgun (WGS) entry which is preliminary data.</text>
</comment>
<reference evidence="2" key="2">
    <citation type="journal article" date="2014" name="ISME J.">
        <title>Microbial stratification in low pH oxic and suboxic macroscopic growths along an acid mine drainage.</title>
        <authorList>
            <person name="Mendez-Garcia C."/>
            <person name="Mesa V."/>
            <person name="Sprenger R.R."/>
            <person name="Richter M."/>
            <person name="Diez M.S."/>
            <person name="Solano J."/>
            <person name="Bargiela R."/>
            <person name="Golyshina O.V."/>
            <person name="Manteca A."/>
            <person name="Ramos J.L."/>
            <person name="Gallego J.R."/>
            <person name="Llorente I."/>
            <person name="Martins Dos Santos V.A."/>
            <person name="Jensen O.N."/>
            <person name="Pelaez A.I."/>
            <person name="Sanchez J."/>
            <person name="Ferrer M."/>
        </authorList>
    </citation>
    <scope>NUCLEOTIDE SEQUENCE</scope>
</reference>